<protein>
    <submittedName>
        <fullName evidence="1">Uncharacterized protein</fullName>
    </submittedName>
</protein>
<dbReference type="AlphaFoldDB" id="A0A0A9G418"/>
<proteinExistence type="predicted"/>
<reference evidence="1" key="1">
    <citation type="submission" date="2014-09" db="EMBL/GenBank/DDBJ databases">
        <authorList>
            <person name="Magalhaes I.L.F."/>
            <person name="Oliveira U."/>
            <person name="Santos F.R."/>
            <person name="Vidigal T.H.D.A."/>
            <person name="Brescovit A.D."/>
            <person name="Santos A.J."/>
        </authorList>
    </citation>
    <scope>NUCLEOTIDE SEQUENCE</scope>
    <source>
        <tissue evidence="1">Shoot tissue taken approximately 20 cm above the soil surface</tissue>
    </source>
</reference>
<reference evidence="1" key="2">
    <citation type="journal article" date="2015" name="Data Brief">
        <title>Shoot transcriptome of the giant reed, Arundo donax.</title>
        <authorList>
            <person name="Barrero R.A."/>
            <person name="Guerrero F.D."/>
            <person name="Moolhuijzen P."/>
            <person name="Goolsby J.A."/>
            <person name="Tidwell J."/>
            <person name="Bellgard S.E."/>
            <person name="Bellgard M.I."/>
        </authorList>
    </citation>
    <scope>NUCLEOTIDE SEQUENCE</scope>
    <source>
        <tissue evidence="1">Shoot tissue taken approximately 20 cm above the soil surface</tissue>
    </source>
</reference>
<dbReference type="EMBL" id="GBRH01178649">
    <property type="protein sequence ID" value="JAE19247.1"/>
    <property type="molecule type" value="Transcribed_RNA"/>
</dbReference>
<name>A0A0A9G418_ARUDO</name>
<accession>A0A0A9G418</accession>
<sequence length="54" mass="6246">MLTCFGASMHYCIRPLTRCFGAFHIILTFGLNEIWGGDLFITHRHWFALVIGNF</sequence>
<evidence type="ECO:0000313" key="1">
    <source>
        <dbReference type="EMBL" id="JAE19247.1"/>
    </source>
</evidence>
<organism evidence="1">
    <name type="scientific">Arundo donax</name>
    <name type="common">Giant reed</name>
    <name type="synonym">Donax arundinaceus</name>
    <dbReference type="NCBI Taxonomy" id="35708"/>
    <lineage>
        <taxon>Eukaryota</taxon>
        <taxon>Viridiplantae</taxon>
        <taxon>Streptophyta</taxon>
        <taxon>Embryophyta</taxon>
        <taxon>Tracheophyta</taxon>
        <taxon>Spermatophyta</taxon>
        <taxon>Magnoliopsida</taxon>
        <taxon>Liliopsida</taxon>
        <taxon>Poales</taxon>
        <taxon>Poaceae</taxon>
        <taxon>PACMAD clade</taxon>
        <taxon>Arundinoideae</taxon>
        <taxon>Arundineae</taxon>
        <taxon>Arundo</taxon>
    </lineage>
</organism>